<protein>
    <submittedName>
        <fullName evidence="1">Uncharacterized protein</fullName>
    </submittedName>
</protein>
<name>A0A8S5RSA7_9CAUD</name>
<dbReference type="EMBL" id="BK057793">
    <property type="protein sequence ID" value="DAE92044.1"/>
    <property type="molecule type" value="Genomic_DNA"/>
</dbReference>
<proteinExistence type="predicted"/>
<reference evidence="1" key="1">
    <citation type="journal article" date="2021" name="Proc. Natl. Acad. Sci. U.S.A.">
        <title>A Catalog of Tens of Thousands of Viruses from Human Metagenomes Reveals Hidden Associations with Chronic Diseases.</title>
        <authorList>
            <person name="Tisza M.J."/>
            <person name="Buck C.B."/>
        </authorList>
    </citation>
    <scope>NUCLEOTIDE SEQUENCE</scope>
    <source>
        <strain evidence="1">CtKy93</strain>
    </source>
</reference>
<accession>A0A8S5RSA7</accession>
<organism evidence="1">
    <name type="scientific">Siphoviridae sp. ctKy93</name>
    <dbReference type="NCBI Taxonomy" id="2827569"/>
    <lineage>
        <taxon>Viruses</taxon>
        <taxon>Duplodnaviria</taxon>
        <taxon>Heunggongvirae</taxon>
        <taxon>Uroviricota</taxon>
        <taxon>Caudoviricetes</taxon>
    </lineage>
</organism>
<evidence type="ECO:0000313" key="1">
    <source>
        <dbReference type="EMBL" id="DAE92044.1"/>
    </source>
</evidence>
<sequence length="102" mass="11150">MGQVNAVSSDYSKLNNKPSINGVILVGNKTNKDLGIEEDKHFLFVQAIASDVWEIKHDLNKYPSVTVVDSADSVVIGDVTYIDENNVRLTFSGAFSGKAYLN</sequence>